<evidence type="ECO:0000313" key="2">
    <source>
        <dbReference type="EMBL" id="VGO18076.1"/>
    </source>
</evidence>
<dbReference type="Proteomes" id="UP000346198">
    <property type="component" value="Unassembled WGS sequence"/>
</dbReference>
<keyword evidence="3" id="KW-1185">Reference proteome</keyword>
<evidence type="ECO:0000256" key="1">
    <source>
        <dbReference type="SAM" id="SignalP"/>
    </source>
</evidence>
<name>A0A6C2UFT8_9BACT</name>
<dbReference type="InterPro" id="IPR012334">
    <property type="entry name" value="Pectin_lyas_fold"/>
</dbReference>
<organism evidence="2 3">
    <name type="scientific">Pontiella sulfatireligans</name>
    <dbReference type="NCBI Taxonomy" id="2750658"/>
    <lineage>
        <taxon>Bacteria</taxon>
        <taxon>Pseudomonadati</taxon>
        <taxon>Kiritimatiellota</taxon>
        <taxon>Kiritimatiellia</taxon>
        <taxon>Kiritimatiellales</taxon>
        <taxon>Pontiellaceae</taxon>
        <taxon>Pontiella</taxon>
    </lineage>
</organism>
<protein>
    <submittedName>
        <fullName evidence="2">Iota-carrageenase</fullName>
    </submittedName>
</protein>
<gene>
    <name evidence="2" type="primary">cgiA_2</name>
    <name evidence="2" type="ORF">SCARR_00127</name>
</gene>
<reference evidence="2 3" key="1">
    <citation type="submission" date="2019-04" db="EMBL/GenBank/DDBJ databases">
        <authorList>
            <person name="Van Vliet M D."/>
        </authorList>
    </citation>
    <scope>NUCLEOTIDE SEQUENCE [LARGE SCALE GENOMIC DNA]</scope>
    <source>
        <strain evidence="2 3">F21</strain>
    </source>
</reference>
<proteinExistence type="predicted"/>
<sequence>MHTRLIVLAALLLGMNSYAAYHETMDPNGLTKNLQADFGLVDDHAKTDQGALVQKAIDETSANGGGRLFIPKGTYLLSTVNLKSNVHLLIEKNTVLKPLKDPAYFGESKGKKKGLLFYLGTADERKGDYLENVSVRGVGGHFVIDYSDWGYEARVRAFIVKIVNNFLIENVYVKDSYTVYSALTFGPAKKDGSDKWKINRPTAGLIRNLKIMDTSPGYGLVQMHGGRDCHFENLWCNGGGVSLRLETGAGGHYGGVHEITGKDIYCEYGIAAMIFGPHFAKNGVAKIENVTAKSCGFAIDMGPAFVKSQLKDDPAYTPGTFGAGTTVKNIRCIYGEKSPVGRKHLNFIPEAYWNKISHEKTGTDWGSCHMGPSVAAVIDRSGDAYDVIFENVTMEGFPEGWKSTVIDEDRVDAQWWQIIRLKENPPKGRKAKLNLK</sequence>
<feature type="signal peptide" evidence="1">
    <location>
        <begin position="1"/>
        <end position="19"/>
    </location>
</feature>
<feature type="chain" id="PRO_5025639763" evidence="1">
    <location>
        <begin position="20"/>
        <end position="436"/>
    </location>
</feature>
<dbReference type="SUPFAM" id="SSF51126">
    <property type="entry name" value="Pectin lyase-like"/>
    <property type="match status" value="1"/>
</dbReference>
<accession>A0A6C2UFT8</accession>
<dbReference type="RefSeq" id="WP_136059604.1">
    <property type="nucleotide sequence ID" value="NZ_CAAHFH010000001.1"/>
</dbReference>
<dbReference type="Gene3D" id="2.160.20.10">
    <property type="entry name" value="Single-stranded right-handed beta-helix, Pectin lyase-like"/>
    <property type="match status" value="1"/>
</dbReference>
<dbReference type="EMBL" id="CAAHFH010000001">
    <property type="protein sequence ID" value="VGO18076.1"/>
    <property type="molecule type" value="Genomic_DNA"/>
</dbReference>
<keyword evidence="1" id="KW-0732">Signal</keyword>
<dbReference type="AlphaFoldDB" id="A0A6C2UFT8"/>
<evidence type="ECO:0000313" key="3">
    <source>
        <dbReference type="Proteomes" id="UP000346198"/>
    </source>
</evidence>
<dbReference type="InterPro" id="IPR011050">
    <property type="entry name" value="Pectin_lyase_fold/virulence"/>
</dbReference>